<reference evidence="1 2" key="1">
    <citation type="submission" date="2019-02" db="EMBL/GenBank/DDBJ databases">
        <title>Deep-cultivation of Planctomycetes and their phenomic and genomic characterization uncovers novel biology.</title>
        <authorList>
            <person name="Wiegand S."/>
            <person name="Jogler M."/>
            <person name="Boedeker C."/>
            <person name="Pinto D."/>
            <person name="Vollmers J."/>
            <person name="Rivas-Marin E."/>
            <person name="Kohn T."/>
            <person name="Peeters S.H."/>
            <person name="Heuer A."/>
            <person name="Rast P."/>
            <person name="Oberbeckmann S."/>
            <person name="Bunk B."/>
            <person name="Jeske O."/>
            <person name="Meyerdierks A."/>
            <person name="Storesund J.E."/>
            <person name="Kallscheuer N."/>
            <person name="Luecker S."/>
            <person name="Lage O.M."/>
            <person name="Pohl T."/>
            <person name="Merkel B.J."/>
            <person name="Hornburger P."/>
            <person name="Mueller R.-W."/>
            <person name="Bruemmer F."/>
            <person name="Labrenz M."/>
            <person name="Spormann A.M."/>
            <person name="Op den Camp H."/>
            <person name="Overmann J."/>
            <person name="Amann R."/>
            <person name="Jetten M.S.M."/>
            <person name="Mascher T."/>
            <person name="Medema M.H."/>
            <person name="Devos D.P."/>
            <person name="Kaster A.-K."/>
            <person name="Ovreas L."/>
            <person name="Rohde M."/>
            <person name="Galperin M.Y."/>
            <person name="Jogler C."/>
        </authorList>
    </citation>
    <scope>NUCLEOTIDE SEQUENCE [LARGE SCALE GENOMIC DNA]</scope>
    <source>
        <strain evidence="1 2">Mal48</strain>
    </source>
</reference>
<dbReference type="Pfam" id="PF07394">
    <property type="entry name" value="DUF1501"/>
    <property type="match status" value="1"/>
</dbReference>
<sequence>MPHTFQLSTRSASGMFSHPLLDRRNFLQQGAAGFASLALTSLLHDEGVLASQSTNLETGGAVQVLHQPPKAKQVIQLFMGGAASHIDLFDYKPQLEKHHGEPSDFGERVELFQNGNGPWMKSPFKFRPYGETGKMISDVVAPLGACVDDMAFIHNMVGKTGVHSQATYLQATGFDRPGFPGMGSWVSYGLGTLNNNLPTFVVLPDHRGFASNGPKNWGAAFLPANTQGTAIFPQRKNPIDDLTPHADFITAKSEKDGLELLNRLNREFEQQRPGDSRLEARIRSYELAAKMQLSAPEAMDLTQEPKHILEMYGLDKPGSTYPDEINPPEEIEYFGRKCLIARRLIERGVRFVQVWSGNDNSFPRRNWDSHENIERDHKPLALGMATGAAALIKDLKQRGLLNETLILWTTEFGRMPSTQGSQGRDHNPFVFTNWLCGGGIKPGGSYGPSDEWGYKPLDRENPTLVHDVHATILHQLGIDHRKLTVRNDGIDRRLTDVHGHVIQDLLS</sequence>
<dbReference type="InterPro" id="IPR017850">
    <property type="entry name" value="Alkaline_phosphatase_core_sf"/>
</dbReference>
<evidence type="ECO:0000313" key="2">
    <source>
        <dbReference type="Proteomes" id="UP000315724"/>
    </source>
</evidence>
<dbReference type="PROSITE" id="PS51318">
    <property type="entry name" value="TAT"/>
    <property type="match status" value="1"/>
</dbReference>
<dbReference type="EMBL" id="CP036267">
    <property type="protein sequence ID" value="QDT34840.1"/>
    <property type="molecule type" value="Genomic_DNA"/>
</dbReference>
<dbReference type="SUPFAM" id="SSF53649">
    <property type="entry name" value="Alkaline phosphatase-like"/>
    <property type="match status" value="1"/>
</dbReference>
<dbReference type="KEGG" id="tpol:Mal48_41130"/>
<evidence type="ECO:0000313" key="1">
    <source>
        <dbReference type="EMBL" id="QDT34840.1"/>
    </source>
</evidence>
<name>A0A517QT69_9PLAN</name>
<dbReference type="Proteomes" id="UP000315724">
    <property type="component" value="Chromosome"/>
</dbReference>
<dbReference type="PANTHER" id="PTHR43737">
    <property type="entry name" value="BLL7424 PROTEIN"/>
    <property type="match status" value="1"/>
</dbReference>
<accession>A0A517QT69</accession>
<dbReference type="PANTHER" id="PTHR43737:SF1">
    <property type="entry name" value="DUF1501 DOMAIN-CONTAINING PROTEIN"/>
    <property type="match status" value="1"/>
</dbReference>
<proteinExistence type="predicted"/>
<dbReference type="AlphaFoldDB" id="A0A517QT69"/>
<dbReference type="InterPro" id="IPR006311">
    <property type="entry name" value="TAT_signal"/>
</dbReference>
<protein>
    <recommendedName>
        <fullName evidence="3">Sulfatase</fullName>
    </recommendedName>
</protein>
<evidence type="ECO:0008006" key="3">
    <source>
        <dbReference type="Google" id="ProtNLM"/>
    </source>
</evidence>
<dbReference type="InterPro" id="IPR010869">
    <property type="entry name" value="DUF1501"/>
</dbReference>
<gene>
    <name evidence="1" type="ORF">Mal48_41130</name>
</gene>
<organism evidence="1 2">
    <name type="scientific">Thalassoglobus polymorphus</name>
    <dbReference type="NCBI Taxonomy" id="2527994"/>
    <lineage>
        <taxon>Bacteria</taxon>
        <taxon>Pseudomonadati</taxon>
        <taxon>Planctomycetota</taxon>
        <taxon>Planctomycetia</taxon>
        <taxon>Planctomycetales</taxon>
        <taxon>Planctomycetaceae</taxon>
        <taxon>Thalassoglobus</taxon>
    </lineage>
</organism>
<keyword evidence="2" id="KW-1185">Reference proteome</keyword>